<proteinExistence type="predicted"/>
<dbReference type="InterPro" id="IPR020556">
    <property type="entry name" value="Amidase_CS"/>
</dbReference>
<evidence type="ECO:0000259" key="1">
    <source>
        <dbReference type="Pfam" id="PF01425"/>
    </source>
</evidence>
<dbReference type="Proteomes" id="UP000247459">
    <property type="component" value="Unassembled WGS sequence"/>
</dbReference>
<dbReference type="EMBL" id="PRLG01000032">
    <property type="protein sequence ID" value="PYY25802.1"/>
    <property type="molecule type" value="Genomic_DNA"/>
</dbReference>
<evidence type="ECO:0000313" key="2">
    <source>
        <dbReference type="EMBL" id="PYY25802.1"/>
    </source>
</evidence>
<dbReference type="InterPro" id="IPR036928">
    <property type="entry name" value="AS_sf"/>
</dbReference>
<dbReference type="GO" id="GO:0016740">
    <property type="term" value="F:transferase activity"/>
    <property type="evidence" value="ECO:0007669"/>
    <property type="project" value="UniProtKB-KW"/>
</dbReference>
<dbReference type="RefSeq" id="WP_110822784.1">
    <property type="nucleotide sequence ID" value="NZ_PRLG01000032.1"/>
</dbReference>
<dbReference type="NCBIfam" id="NF006169">
    <property type="entry name" value="PRK08310.1"/>
    <property type="match status" value="1"/>
</dbReference>
<evidence type="ECO:0000313" key="3">
    <source>
        <dbReference type="Proteomes" id="UP000247459"/>
    </source>
</evidence>
<dbReference type="PANTHER" id="PTHR46310:SF7">
    <property type="entry name" value="AMIDASE 1"/>
    <property type="match status" value="1"/>
</dbReference>
<sequence length="395" mass="42398">MNDQWNAIVNQVIVEPTGQGRLNGLSFMVKDVFAVRGNTNGAGNPRWLQTHGPATEHAETLNLLLQQGARVTGMTHTDELMFSLNGENVHYGTPVNPRAPDRIPGGSSSGSAVAVAAGLADFSLGTDTGGSVRVPSSYCGIYGMRPSHGIVSEKGVIPLAPSFDTVGWMARDLETLCRVGEVLLPQTDSGTGFSRVLIGEDAWELADTESKEALTPYLKLLCGMVANHETVRIAPQGLPEWMTMFRTIQGYEIWQEHGGWIEREQPTFGPDTAGRFSWASTVELADQEKAAKRRVEVCKHMADLLRTDTVLVIPTTTGAAPKLGLGGPLIEERRVKTMRLTCISGLSGLPQLTIPAAEVLGCPVGISIIVGPGQDQRLLEWATSFLSAVNSEVKG</sequence>
<keyword evidence="2" id="KW-0808">Transferase</keyword>
<dbReference type="PANTHER" id="PTHR46310">
    <property type="entry name" value="AMIDASE 1"/>
    <property type="match status" value="1"/>
</dbReference>
<dbReference type="PROSITE" id="PS00571">
    <property type="entry name" value="AMIDASES"/>
    <property type="match status" value="1"/>
</dbReference>
<dbReference type="EC" id="3.5.1.4" evidence="2"/>
<feature type="domain" description="Amidase" evidence="1">
    <location>
        <begin position="19"/>
        <end position="184"/>
    </location>
</feature>
<name>A0A2W0C756_9BACL</name>
<keyword evidence="2" id="KW-0378">Hydrolase</keyword>
<dbReference type="GO" id="GO:0004040">
    <property type="term" value="F:amidase activity"/>
    <property type="evidence" value="ECO:0007669"/>
    <property type="project" value="UniProtKB-EC"/>
</dbReference>
<dbReference type="OrthoDB" id="9811471at2"/>
<dbReference type="SUPFAM" id="SSF75304">
    <property type="entry name" value="Amidase signature (AS) enzymes"/>
    <property type="match status" value="1"/>
</dbReference>
<comment type="caution">
    <text evidence="2">The sequence shown here is derived from an EMBL/GenBank/DDBJ whole genome shotgun (WGS) entry which is preliminary data.</text>
</comment>
<dbReference type="Pfam" id="PF01425">
    <property type="entry name" value="Amidase"/>
    <property type="match status" value="2"/>
</dbReference>
<dbReference type="AlphaFoldDB" id="A0A2W0C756"/>
<gene>
    <name evidence="2" type="ORF">PIL02S_06379</name>
</gene>
<organism evidence="2 3">
    <name type="scientific">Paenibacillus illinoisensis</name>
    <dbReference type="NCBI Taxonomy" id="59845"/>
    <lineage>
        <taxon>Bacteria</taxon>
        <taxon>Bacillati</taxon>
        <taxon>Bacillota</taxon>
        <taxon>Bacilli</taxon>
        <taxon>Bacillales</taxon>
        <taxon>Paenibacillaceae</taxon>
        <taxon>Paenibacillus</taxon>
    </lineage>
</organism>
<dbReference type="Gene3D" id="3.90.1300.10">
    <property type="entry name" value="Amidase signature (AS) domain"/>
    <property type="match status" value="1"/>
</dbReference>
<dbReference type="InterPro" id="IPR023631">
    <property type="entry name" value="Amidase_dom"/>
</dbReference>
<protein>
    <submittedName>
        <fullName evidence="2">Glutamyl-tRNA amidotransferase subunit A</fullName>
        <ecNumber evidence="2">3.5.1.4</ecNumber>
    </submittedName>
</protein>
<accession>A0A2W0C756</accession>
<reference evidence="2 3" key="1">
    <citation type="submission" date="2018-01" db="EMBL/GenBank/DDBJ databases">
        <title>Genome sequence of the PGP bacterium Paenibacillus illinoisensis E3.</title>
        <authorList>
            <person name="Rolli E."/>
            <person name="Marasco R."/>
            <person name="Bessem C."/>
            <person name="Michoud G."/>
            <person name="Gaiarsa S."/>
            <person name="Borin S."/>
            <person name="Daffonchio D."/>
        </authorList>
    </citation>
    <scope>NUCLEOTIDE SEQUENCE [LARGE SCALE GENOMIC DNA]</scope>
    <source>
        <strain evidence="2 3">E3</strain>
    </source>
</reference>
<feature type="domain" description="Amidase" evidence="1">
    <location>
        <begin position="287"/>
        <end position="379"/>
    </location>
</feature>